<dbReference type="EMBL" id="JAZHPZ010000001">
    <property type="protein sequence ID" value="MEF2964428.1"/>
    <property type="molecule type" value="Genomic_DNA"/>
</dbReference>
<evidence type="ECO:0000313" key="1">
    <source>
        <dbReference type="EMBL" id="MEF2964428.1"/>
    </source>
</evidence>
<evidence type="ECO:0000313" key="2">
    <source>
        <dbReference type="Proteomes" id="UP001306950"/>
    </source>
</evidence>
<keyword evidence="2" id="KW-1185">Reference proteome</keyword>
<reference evidence="1 2" key="1">
    <citation type="submission" date="2024-02" db="EMBL/GenBank/DDBJ databases">
        <title>A nitrogen-fixing paenibacillus bacterium.</title>
        <authorList>
            <person name="Zhang W.L."/>
            <person name="Chen S.F."/>
        </authorList>
    </citation>
    <scope>NUCLEOTIDE SEQUENCE [LARGE SCALE GENOMIC DNA]</scope>
    <source>
        <strain evidence="1 2">M1</strain>
    </source>
</reference>
<gene>
    <name evidence="1" type="primary">mciZ</name>
    <name evidence="1" type="ORF">V3851_01185</name>
</gene>
<accession>A0ABU7VMB2</accession>
<name>A0ABU7VMB2_9BACL</name>
<dbReference type="RefSeq" id="WP_331844661.1">
    <property type="nucleotide sequence ID" value="NZ_JAZHPZ010000001.1"/>
</dbReference>
<organism evidence="1 2">
    <name type="scientific">Paenibacillus haidiansis</name>
    <dbReference type="NCBI Taxonomy" id="1574488"/>
    <lineage>
        <taxon>Bacteria</taxon>
        <taxon>Bacillati</taxon>
        <taxon>Bacillota</taxon>
        <taxon>Bacilli</taxon>
        <taxon>Bacillales</taxon>
        <taxon>Paenibacillaceae</taxon>
        <taxon>Paenibacillus</taxon>
    </lineage>
</organism>
<dbReference type="Proteomes" id="UP001306950">
    <property type="component" value="Unassembled WGS sequence"/>
</dbReference>
<comment type="caution">
    <text evidence="1">The sequence shown here is derived from an EMBL/GenBank/DDBJ whole genome shotgun (WGS) entry which is preliminary data.</text>
</comment>
<proteinExistence type="predicted"/>
<protein>
    <submittedName>
        <fullName evidence="1">Z-ring formation inhibitor MciZ</fullName>
    </submittedName>
</protein>
<sequence length="46" mass="5459">MKSYFSHDRLRAQGKAWQVRILLSQWKKEAGAETKLKDFIQSHRGK</sequence>